<dbReference type="InterPro" id="IPR011009">
    <property type="entry name" value="Kinase-like_dom_sf"/>
</dbReference>
<keyword evidence="6" id="KW-1185">Reference proteome</keyword>
<dbReference type="InterPro" id="IPR056693">
    <property type="entry name" value="DUF7791"/>
</dbReference>
<dbReference type="OrthoDB" id="443402at2759"/>
<dbReference type="Pfam" id="PF24883">
    <property type="entry name" value="NPHP3_N"/>
    <property type="match status" value="1"/>
</dbReference>
<accession>A0A8H4KDK0</accession>
<proteinExistence type="predicted"/>
<gene>
    <name evidence="5" type="ORF">FALBO_16693</name>
</gene>
<keyword evidence="1" id="KW-0677">Repeat</keyword>
<dbReference type="AlphaFoldDB" id="A0A8H4KDK0"/>
<dbReference type="SUPFAM" id="SSF56112">
    <property type="entry name" value="Protein kinase-like (PK-like)"/>
    <property type="match status" value="1"/>
</dbReference>
<feature type="domain" description="Nephrocystin 3-like N-terminal" evidence="3">
    <location>
        <begin position="452"/>
        <end position="629"/>
    </location>
</feature>
<dbReference type="InterPro" id="IPR056884">
    <property type="entry name" value="NPHP3-like_N"/>
</dbReference>
<evidence type="ECO:0000259" key="2">
    <source>
        <dbReference type="Pfam" id="PF01636"/>
    </source>
</evidence>
<evidence type="ECO:0000256" key="1">
    <source>
        <dbReference type="ARBA" id="ARBA00022737"/>
    </source>
</evidence>
<feature type="non-terminal residue" evidence="5">
    <location>
        <position position="1"/>
    </location>
</feature>
<dbReference type="SUPFAM" id="SSF48403">
    <property type="entry name" value="Ankyrin repeat"/>
    <property type="match status" value="1"/>
</dbReference>
<organism evidence="5 6">
    <name type="scientific">Fusarium albosuccineum</name>
    <dbReference type="NCBI Taxonomy" id="1237068"/>
    <lineage>
        <taxon>Eukaryota</taxon>
        <taxon>Fungi</taxon>
        <taxon>Dikarya</taxon>
        <taxon>Ascomycota</taxon>
        <taxon>Pezizomycotina</taxon>
        <taxon>Sordariomycetes</taxon>
        <taxon>Hypocreomycetidae</taxon>
        <taxon>Hypocreales</taxon>
        <taxon>Nectriaceae</taxon>
        <taxon>Fusarium</taxon>
        <taxon>Fusarium decemcellulare species complex</taxon>
    </lineage>
</organism>
<dbReference type="Pfam" id="PF01636">
    <property type="entry name" value="APH"/>
    <property type="match status" value="1"/>
</dbReference>
<name>A0A8H4KDK0_9HYPO</name>
<sequence>GDPIAKGWDERSQESKYKLFAQLKLNIQDLRSLQRPPSAGVESCIGGSLFDCRIPRPDRRFGPFKTIQEFHLWLRGGLKASEVKKTEQVTEEEWNDIKDMATTQDGPWPAPVFTHGDLNPANIIVRGVKIVGLIDWVFSGWYQHYWEYTSAWCSHITRTEWQDLLGSFLEPFPEELKMERTRQRWWGELGQNTRVQQHRMEALAVASLTGNILQFLEFTSKLVSSARQVLSDGSKTEYLELATIAQELRRLAKAIRPRQPTSTDNAENHEQDTLQQISAQCINITDQLLAVLDSVKLKDGSGKLKSFYQVLKSEWKATEIVALQNRVERIGQALKDHLMAAEQQHISRKLDEIAVANHRLEAKRTEDIRDLKDQLVLSMKKHFKDDPNDEPPSAILLRVAEKGAKYSTELMILEGFRFNTMDARFEGIQPAHRDTFSWIFAPRDNEAAPVSSFVQWLTSADDIYWISGKPGSGKSTLMKYLSTHEDTEKLLSDWAGDDFLIVADFFFWNAGKNSLQRSQQGLLRSLIYQILRRCPELAHQIYPETDYLQALDRSLDGKGGTVYVPNPPTAVLGLLSILRDICDRLASTDVRLCFFIDGLDEYEGQPNDIIQLIETLRSLPNAKICASSRPWNEFEQRFGQDDAPKLYMQDLTKRDIHNYVYDILKTDANYQNLEEKDDQGAELIQEIIEAAQGVFLWVVLVVRSFQEGLTNGDRIVDLQRRLRELPRDLNEYFEKILLADVAEFYREQSARMFTATLKARGALPLIAYWHMDQEGPNYAYDLEISPVTMVRTQLRHSQMRRRLNACCKGLLELKTVPQRPDVLESKEGVPQLLALLLVHARALNDMLDYKTESLLRLLDHVNETLRTYDQKIGHDACIILLHETIEDYDLHFENGITFLHACVRFGLGRYVDKKVESTVVSWNGVTVKLETLLPLALKCKDSGMARILLQKGANPNAMVQGETIWAVFLHDICRNNESINLSTSREPDIIKDLVEHGADLKALVSSGRGTQTAHEVLESVLSPEYLATLKPVISDVPKVSYTTSATQIQGKRGKEQQGQRVSRRKFIMERFRKFGNRFT</sequence>
<feature type="domain" description="DUF7791" evidence="4">
    <location>
        <begin position="741"/>
        <end position="888"/>
    </location>
</feature>
<dbReference type="InterPro" id="IPR027417">
    <property type="entry name" value="P-loop_NTPase"/>
</dbReference>
<comment type="caution">
    <text evidence="5">The sequence shown here is derived from an EMBL/GenBank/DDBJ whole genome shotgun (WGS) entry which is preliminary data.</text>
</comment>
<dbReference type="PANTHER" id="PTHR10039">
    <property type="entry name" value="AMELOGENIN"/>
    <property type="match status" value="1"/>
</dbReference>
<dbReference type="Pfam" id="PF25053">
    <property type="entry name" value="DUF7791"/>
    <property type="match status" value="1"/>
</dbReference>
<dbReference type="InterPro" id="IPR002575">
    <property type="entry name" value="Aminoglycoside_PTrfase"/>
</dbReference>
<evidence type="ECO:0000259" key="4">
    <source>
        <dbReference type="Pfam" id="PF25053"/>
    </source>
</evidence>
<evidence type="ECO:0000313" key="5">
    <source>
        <dbReference type="EMBL" id="KAF4449242.1"/>
    </source>
</evidence>
<evidence type="ECO:0000259" key="3">
    <source>
        <dbReference type="Pfam" id="PF24883"/>
    </source>
</evidence>
<protein>
    <submittedName>
        <fullName evidence="5">Small s</fullName>
    </submittedName>
</protein>
<dbReference type="InterPro" id="IPR036770">
    <property type="entry name" value="Ankyrin_rpt-contain_sf"/>
</dbReference>
<dbReference type="Gene3D" id="3.40.50.300">
    <property type="entry name" value="P-loop containing nucleotide triphosphate hydrolases"/>
    <property type="match status" value="1"/>
</dbReference>
<dbReference type="SUPFAM" id="SSF52540">
    <property type="entry name" value="P-loop containing nucleoside triphosphate hydrolases"/>
    <property type="match status" value="1"/>
</dbReference>
<dbReference type="Proteomes" id="UP000554235">
    <property type="component" value="Unassembled WGS sequence"/>
</dbReference>
<reference evidence="5 6" key="1">
    <citation type="submission" date="2020-01" db="EMBL/GenBank/DDBJ databases">
        <title>Identification and distribution of gene clusters putatively required for synthesis of sphingolipid metabolism inhibitors in phylogenetically diverse species of the filamentous fungus Fusarium.</title>
        <authorList>
            <person name="Kim H.-S."/>
            <person name="Busman M."/>
            <person name="Brown D.W."/>
            <person name="Divon H."/>
            <person name="Uhlig S."/>
            <person name="Proctor R.H."/>
        </authorList>
    </citation>
    <scope>NUCLEOTIDE SEQUENCE [LARGE SCALE GENOMIC DNA]</scope>
    <source>
        <strain evidence="5 6">NRRL 20459</strain>
    </source>
</reference>
<evidence type="ECO:0000313" key="6">
    <source>
        <dbReference type="Proteomes" id="UP000554235"/>
    </source>
</evidence>
<dbReference type="Gene3D" id="1.25.40.20">
    <property type="entry name" value="Ankyrin repeat-containing domain"/>
    <property type="match status" value="1"/>
</dbReference>
<dbReference type="PANTHER" id="PTHR10039:SF5">
    <property type="entry name" value="NACHT DOMAIN-CONTAINING PROTEIN"/>
    <property type="match status" value="1"/>
</dbReference>
<feature type="domain" description="Aminoglycoside phosphotransferase" evidence="2">
    <location>
        <begin position="66"/>
        <end position="166"/>
    </location>
</feature>
<dbReference type="EMBL" id="JAADYS010003227">
    <property type="protein sequence ID" value="KAF4449242.1"/>
    <property type="molecule type" value="Genomic_DNA"/>
</dbReference>
<dbReference type="Gene3D" id="3.90.1200.10">
    <property type="match status" value="1"/>
</dbReference>